<evidence type="ECO:0000256" key="9">
    <source>
        <dbReference type="ARBA" id="ARBA00023004"/>
    </source>
</evidence>
<dbReference type="PANTHER" id="PTHR24305">
    <property type="entry name" value="CYTOCHROME P450"/>
    <property type="match status" value="1"/>
</dbReference>
<keyword evidence="6 12" id="KW-0479">Metal-binding</keyword>
<evidence type="ECO:0000256" key="2">
    <source>
        <dbReference type="ARBA" id="ARBA00004370"/>
    </source>
</evidence>
<comment type="cofactor">
    <cofactor evidence="1 12">
        <name>heme</name>
        <dbReference type="ChEBI" id="CHEBI:30413"/>
    </cofactor>
</comment>
<evidence type="ECO:0000256" key="4">
    <source>
        <dbReference type="ARBA" id="ARBA00022617"/>
    </source>
</evidence>
<keyword evidence="11 14" id="KW-0472">Membrane</keyword>
<evidence type="ECO:0000256" key="1">
    <source>
        <dbReference type="ARBA" id="ARBA00001971"/>
    </source>
</evidence>
<evidence type="ECO:0000256" key="6">
    <source>
        <dbReference type="ARBA" id="ARBA00022723"/>
    </source>
</evidence>
<keyword evidence="4 12" id="KW-0349">Heme</keyword>
<dbReference type="PROSITE" id="PS00086">
    <property type="entry name" value="CYTOCHROME_P450"/>
    <property type="match status" value="1"/>
</dbReference>
<keyword evidence="8 13" id="KW-0560">Oxidoreductase</keyword>
<dbReference type="GO" id="GO:0020037">
    <property type="term" value="F:heme binding"/>
    <property type="evidence" value="ECO:0007669"/>
    <property type="project" value="InterPro"/>
</dbReference>
<keyword evidence="10 13" id="KW-0503">Monooxygenase</keyword>
<comment type="subcellular location">
    <subcellularLocation>
        <location evidence="2">Membrane</location>
    </subcellularLocation>
</comment>
<evidence type="ECO:0000256" key="7">
    <source>
        <dbReference type="ARBA" id="ARBA00022989"/>
    </source>
</evidence>
<dbReference type="SUPFAM" id="SSF48264">
    <property type="entry name" value="Cytochrome P450"/>
    <property type="match status" value="1"/>
</dbReference>
<evidence type="ECO:0000256" key="12">
    <source>
        <dbReference type="PIRSR" id="PIRSR602401-1"/>
    </source>
</evidence>
<protein>
    <submittedName>
        <fullName evidence="15">Probable cytochrome P450 67</fullName>
    </submittedName>
</protein>
<evidence type="ECO:0000256" key="13">
    <source>
        <dbReference type="RuleBase" id="RU000461"/>
    </source>
</evidence>
<keyword evidence="7 14" id="KW-1133">Transmembrane helix</keyword>
<reference evidence="15 16" key="1">
    <citation type="submission" date="2016-03" db="EMBL/GenBank/DDBJ databases">
        <authorList>
            <person name="Ploux O."/>
        </authorList>
    </citation>
    <scope>NUCLEOTIDE SEQUENCE [LARGE SCALE GENOMIC DNA]</scope>
    <source>
        <strain evidence="15 16">UAMH 11012</strain>
    </source>
</reference>
<dbReference type="InterPro" id="IPR036396">
    <property type="entry name" value="Cyt_P450_sf"/>
</dbReference>
<dbReference type="InterPro" id="IPR050121">
    <property type="entry name" value="Cytochrome_P450_monoxygenase"/>
</dbReference>
<dbReference type="Pfam" id="PF00067">
    <property type="entry name" value="p450"/>
    <property type="match status" value="1"/>
</dbReference>
<sequence>MLSLKIDGGVVGVISTLTLWSILSFFVYLAGLTIYRLTLHPLAKYPGPFCAKITDWYSVYQAYSGDRHLSFAYNHEKYGPVFRYGPNSLSFNTNTALKSIYGGKPNVEKSQFYSVFPPKKELFSIHSAIDKVAHGRKRRVLSHAFSETAMKGMEKYILENVRILCDKLGNHPALKEKAAGEWGPALNMSDWCNYLTFDVMGELAFGKTFNMLENDEERDVIKLVANASWMHLILGTYPMIKTLGLNKILFGEIYKRRMQYMAYSKVQFEKRMKVGLETDRKDFFFYLLNARDPETGRGFTMPELLGESNLMIIAGSDTTSTTLASAFFYLVYNPHTLQKMADEVLSTFSDVEDIRHGPTLNSCVYLRAVVDEAMRISPPVGGMVPRRVLPGGLDVDGFHIPEGIDVGIAAYPLHHNPNYFNAPEKFIPERWISDSMPGITKETVALANSAYTPFSIGNRACIGKPLAYDEVMMTLARVVFMYEFRLAPGTSAGEGRPELAWGRHNREEYQLKDAFTSFKDGPYIQFRARVQENGLQEIAE</sequence>
<dbReference type="PRINTS" id="PR00385">
    <property type="entry name" value="P450"/>
</dbReference>
<dbReference type="Proteomes" id="UP000184330">
    <property type="component" value="Unassembled WGS sequence"/>
</dbReference>
<comment type="similarity">
    <text evidence="3 13">Belongs to the cytochrome P450 family.</text>
</comment>
<dbReference type="InterPro" id="IPR017972">
    <property type="entry name" value="Cyt_P450_CS"/>
</dbReference>
<feature type="binding site" description="axial binding residue" evidence="12">
    <location>
        <position position="461"/>
    </location>
    <ligand>
        <name>heme</name>
        <dbReference type="ChEBI" id="CHEBI:30413"/>
    </ligand>
    <ligandPart>
        <name>Fe</name>
        <dbReference type="ChEBI" id="CHEBI:18248"/>
    </ligandPart>
</feature>
<dbReference type="FunFam" id="1.10.630.10:FF:000063">
    <property type="entry name" value="Cytochrome P450 monooxygenase"/>
    <property type="match status" value="1"/>
</dbReference>
<dbReference type="PANTHER" id="PTHR24305:SF237">
    <property type="entry name" value="CYTOCHROME P450 MONOOXYGENASE ATNE-RELATED"/>
    <property type="match status" value="1"/>
</dbReference>
<dbReference type="Gene3D" id="1.10.630.10">
    <property type="entry name" value="Cytochrome P450"/>
    <property type="match status" value="1"/>
</dbReference>
<dbReference type="AlphaFoldDB" id="A0A1L7XT25"/>
<keyword evidence="16" id="KW-1185">Reference proteome</keyword>
<dbReference type="STRING" id="576137.A0A1L7XT25"/>
<dbReference type="GO" id="GO:1902181">
    <property type="term" value="P:verruculogen biosynthetic process"/>
    <property type="evidence" value="ECO:0007669"/>
    <property type="project" value="UniProtKB-ARBA"/>
</dbReference>
<evidence type="ECO:0000313" key="15">
    <source>
        <dbReference type="EMBL" id="CZR68193.1"/>
    </source>
</evidence>
<dbReference type="GO" id="GO:0016020">
    <property type="term" value="C:membrane"/>
    <property type="evidence" value="ECO:0007669"/>
    <property type="project" value="UniProtKB-SubCell"/>
</dbReference>
<gene>
    <name evidence="15" type="ORF">PAC_18092</name>
</gene>
<evidence type="ECO:0000256" key="5">
    <source>
        <dbReference type="ARBA" id="ARBA00022692"/>
    </source>
</evidence>
<evidence type="ECO:0000256" key="10">
    <source>
        <dbReference type="ARBA" id="ARBA00023033"/>
    </source>
</evidence>
<dbReference type="EMBL" id="FJOG01000052">
    <property type="protein sequence ID" value="CZR68193.1"/>
    <property type="molecule type" value="Genomic_DNA"/>
</dbReference>
<evidence type="ECO:0000313" key="16">
    <source>
        <dbReference type="Proteomes" id="UP000184330"/>
    </source>
</evidence>
<dbReference type="GO" id="GO:0004497">
    <property type="term" value="F:monooxygenase activity"/>
    <property type="evidence" value="ECO:0007669"/>
    <property type="project" value="UniProtKB-KW"/>
</dbReference>
<dbReference type="InterPro" id="IPR001128">
    <property type="entry name" value="Cyt_P450"/>
</dbReference>
<evidence type="ECO:0000256" key="11">
    <source>
        <dbReference type="ARBA" id="ARBA00023136"/>
    </source>
</evidence>
<dbReference type="CDD" id="cd11061">
    <property type="entry name" value="CYP67-like"/>
    <property type="match status" value="1"/>
</dbReference>
<evidence type="ECO:0000256" key="8">
    <source>
        <dbReference type="ARBA" id="ARBA00023002"/>
    </source>
</evidence>
<keyword evidence="9 12" id="KW-0408">Iron</keyword>
<feature type="transmembrane region" description="Helical" evidence="14">
    <location>
        <begin position="12"/>
        <end position="35"/>
    </location>
</feature>
<proteinExistence type="inferred from homology"/>
<keyword evidence="5 14" id="KW-0812">Transmembrane</keyword>
<evidence type="ECO:0000256" key="14">
    <source>
        <dbReference type="SAM" id="Phobius"/>
    </source>
</evidence>
<dbReference type="GO" id="GO:0005506">
    <property type="term" value="F:iron ion binding"/>
    <property type="evidence" value="ECO:0007669"/>
    <property type="project" value="InterPro"/>
</dbReference>
<dbReference type="GO" id="GO:0016705">
    <property type="term" value="F:oxidoreductase activity, acting on paired donors, with incorporation or reduction of molecular oxygen"/>
    <property type="evidence" value="ECO:0007669"/>
    <property type="project" value="InterPro"/>
</dbReference>
<dbReference type="InterPro" id="IPR002401">
    <property type="entry name" value="Cyt_P450_E_grp-I"/>
</dbReference>
<organism evidence="15 16">
    <name type="scientific">Phialocephala subalpina</name>
    <dbReference type="NCBI Taxonomy" id="576137"/>
    <lineage>
        <taxon>Eukaryota</taxon>
        <taxon>Fungi</taxon>
        <taxon>Dikarya</taxon>
        <taxon>Ascomycota</taxon>
        <taxon>Pezizomycotina</taxon>
        <taxon>Leotiomycetes</taxon>
        <taxon>Helotiales</taxon>
        <taxon>Mollisiaceae</taxon>
        <taxon>Phialocephala</taxon>
        <taxon>Phialocephala fortinii species complex</taxon>
    </lineage>
</organism>
<evidence type="ECO:0000256" key="3">
    <source>
        <dbReference type="ARBA" id="ARBA00010617"/>
    </source>
</evidence>
<accession>A0A1L7XT25</accession>
<dbReference type="PRINTS" id="PR00463">
    <property type="entry name" value="EP450I"/>
</dbReference>
<name>A0A1L7XT25_9HELO</name>
<dbReference type="OrthoDB" id="1470350at2759"/>